<protein>
    <submittedName>
        <fullName evidence="2">Uncharacterized protein</fullName>
    </submittedName>
</protein>
<proteinExistence type="predicted"/>
<gene>
    <name evidence="2" type="ORF">G9C98_007299</name>
</gene>
<dbReference type="EMBL" id="JAAOIC020000005">
    <property type="protein sequence ID" value="KAG8041991.1"/>
    <property type="molecule type" value="Genomic_DNA"/>
</dbReference>
<feature type="signal peptide" evidence="1">
    <location>
        <begin position="1"/>
        <end position="20"/>
    </location>
</feature>
<feature type="chain" id="PRO_5035174550" evidence="1">
    <location>
        <begin position="21"/>
        <end position="312"/>
    </location>
</feature>
<reference evidence="2" key="1">
    <citation type="submission" date="2020-03" db="EMBL/GenBank/DDBJ databases">
        <authorList>
            <person name="Chebbi M.A."/>
            <person name="Drezen J.M."/>
        </authorList>
    </citation>
    <scope>NUCLEOTIDE SEQUENCE</scope>
    <source>
        <tissue evidence="2">Whole body</tissue>
    </source>
</reference>
<evidence type="ECO:0000256" key="1">
    <source>
        <dbReference type="SAM" id="SignalP"/>
    </source>
</evidence>
<sequence>MRILIALVLFNLSWIISVHADSLVYGPTTPIFLVEPDRTGKYIKVSRQENVLPIQGSKYSNGDALQPKMLLVYDYWTYQYYGQEKCLEKAKKTVKFINSYYEELKSNPKIEVVLTGITLLTDRKVYPRPSVFQVKEEDFLESHLLTEKYIIDQQLKTGDWRNFSIATKEEQRFSEWFNDNKDQFERLNYDFFLYSFPWYMADDATPDVKKHLVMSLSQRKLCTSNPGLLVNNLIGDEHPAYPVEISYLLGVTHSQDRRDSHYFTSNFDFFDDVRNDWQQRTISVISSNSENNAYFCIKNTPQDYDEYEYNDV</sequence>
<dbReference type="AlphaFoldDB" id="A0A8J5RII3"/>
<evidence type="ECO:0000313" key="2">
    <source>
        <dbReference type="EMBL" id="KAG8041991.1"/>
    </source>
</evidence>
<dbReference type="Proteomes" id="UP000729913">
    <property type="component" value="Unassembled WGS sequence"/>
</dbReference>
<evidence type="ECO:0000313" key="3">
    <source>
        <dbReference type="Proteomes" id="UP000729913"/>
    </source>
</evidence>
<comment type="caution">
    <text evidence="2">The sequence shown here is derived from an EMBL/GenBank/DDBJ whole genome shotgun (WGS) entry which is preliminary data.</text>
</comment>
<organism evidence="2 3">
    <name type="scientific">Cotesia typhae</name>
    <dbReference type="NCBI Taxonomy" id="2053667"/>
    <lineage>
        <taxon>Eukaryota</taxon>
        <taxon>Metazoa</taxon>
        <taxon>Ecdysozoa</taxon>
        <taxon>Arthropoda</taxon>
        <taxon>Hexapoda</taxon>
        <taxon>Insecta</taxon>
        <taxon>Pterygota</taxon>
        <taxon>Neoptera</taxon>
        <taxon>Endopterygota</taxon>
        <taxon>Hymenoptera</taxon>
        <taxon>Apocrita</taxon>
        <taxon>Ichneumonoidea</taxon>
        <taxon>Braconidae</taxon>
        <taxon>Microgastrinae</taxon>
        <taxon>Cotesia</taxon>
    </lineage>
</organism>
<keyword evidence="1" id="KW-0732">Signal</keyword>
<keyword evidence="3" id="KW-1185">Reference proteome</keyword>
<reference evidence="2" key="2">
    <citation type="submission" date="2021-04" db="EMBL/GenBank/DDBJ databases">
        <title>Genome-wide patterns of bracovirus chromosomal integration into multiple host tissues during parasitism.</title>
        <authorList>
            <person name="Chebbi M.A.C."/>
        </authorList>
    </citation>
    <scope>NUCLEOTIDE SEQUENCE</scope>
    <source>
        <tissue evidence="2">Whole body</tissue>
    </source>
</reference>
<accession>A0A8J5RII3</accession>
<name>A0A8J5RII3_9HYME</name>
<dbReference type="OrthoDB" id="7669346at2759"/>